<protein>
    <recommendedName>
        <fullName evidence="4">Mid2 domain-containing protein</fullName>
    </recommendedName>
</protein>
<accession>A0A2J6Q7Z3</accession>
<reference evidence="2 3" key="1">
    <citation type="submission" date="2016-05" db="EMBL/GenBank/DDBJ databases">
        <title>A degradative enzymes factory behind the ericoid mycorrhizal symbiosis.</title>
        <authorList>
            <consortium name="DOE Joint Genome Institute"/>
            <person name="Martino E."/>
            <person name="Morin E."/>
            <person name="Grelet G."/>
            <person name="Kuo A."/>
            <person name="Kohler A."/>
            <person name="Daghino S."/>
            <person name="Barry K."/>
            <person name="Choi C."/>
            <person name="Cichocki N."/>
            <person name="Clum A."/>
            <person name="Copeland A."/>
            <person name="Hainaut M."/>
            <person name="Haridas S."/>
            <person name="Labutti K."/>
            <person name="Lindquist E."/>
            <person name="Lipzen A."/>
            <person name="Khouja H.-R."/>
            <person name="Murat C."/>
            <person name="Ohm R."/>
            <person name="Olson A."/>
            <person name="Spatafora J."/>
            <person name="Veneault-Fourrey C."/>
            <person name="Henrissat B."/>
            <person name="Grigoriev I."/>
            <person name="Martin F."/>
            <person name="Perotto S."/>
        </authorList>
    </citation>
    <scope>NUCLEOTIDE SEQUENCE [LARGE SCALE GENOMIC DNA]</scope>
    <source>
        <strain evidence="2 3">UAMH 7357</strain>
    </source>
</reference>
<keyword evidence="3" id="KW-1185">Reference proteome</keyword>
<evidence type="ECO:0000313" key="2">
    <source>
        <dbReference type="EMBL" id="PMD22390.1"/>
    </source>
</evidence>
<keyword evidence="1" id="KW-1133">Transmembrane helix</keyword>
<proteinExistence type="predicted"/>
<organism evidence="2 3">
    <name type="scientific">Hyaloscypha hepaticicola</name>
    <dbReference type="NCBI Taxonomy" id="2082293"/>
    <lineage>
        <taxon>Eukaryota</taxon>
        <taxon>Fungi</taxon>
        <taxon>Dikarya</taxon>
        <taxon>Ascomycota</taxon>
        <taxon>Pezizomycotina</taxon>
        <taxon>Leotiomycetes</taxon>
        <taxon>Helotiales</taxon>
        <taxon>Hyaloscyphaceae</taxon>
        <taxon>Hyaloscypha</taxon>
    </lineage>
</organism>
<feature type="transmembrane region" description="Helical" evidence="1">
    <location>
        <begin position="102"/>
        <end position="125"/>
    </location>
</feature>
<evidence type="ECO:0000313" key="3">
    <source>
        <dbReference type="Proteomes" id="UP000235672"/>
    </source>
</evidence>
<keyword evidence="1" id="KW-0812">Transmembrane</keyword>
<dbReference type="AlphaFoldDB" id="A0A2J6Q7Z3"/>
<dbReference type="Proteomes" id="UP000235672">
    <property type="component" value="Unassembled WGS sequence"/>
</dbReference>
<sequence>MVLAVSLLGMRVKLMGKSQAMNTASSLIWTPPSNPTTAMYKFFISSRGHIDNESKIFSILTPSTVAGLAQTVASTSTTTVTVTLTAATTSYRATAHPSCKQVAVGAGVGVPLGLIAVGLAALLLLRERKTRTRIVPPMKADSSREIC</sequence>
<name>A0A2J6Q7Z3_9HELO</name>
<keyword evidence="1" id="KW-0472">Membrane</keyword>
<gene>
    <name evidence="2" type="ORF">NA56DRAFT_100394</name>
</gene>
<dbReference type="EMBL" id="KZ613478">
    <property type="protein sequence ID" value="PMD22390.1"/>
    <property type="molecule type" value="Genomic_DNA"/>
</dbReference>
<evidence type="ECO:0000256" key="1">
    <source>
        <dbReference type="SAM" id="Phobius"/>
    </source>
</evidence>
<evidence type="ECO:0008006" key="4">
    <source>
        <dbReference type="Google" id="ProtNLM"/>
    </source>
</evidence>